<evidence type="ECO:0000313" key="2">
    <source>
        <dbReference type="EMBL" id="AZE48511.1"/>
    </source>
</evidence>
<dbReference type="AlphaFoldDB" id="A0A3G7TNW6"/>
<keyword evidence="1" id="KW-0732">Signal</keyword>
<evidence type="ECO:0000313" key="3">
    <source>
        <dbReference type="Proteomes" id="UP000268048"/>
    </source>
</evidence>
<evidence type="ECO:0008006" key="4">
    <source>
        <dbReference type="Google" id="ProtNLM"/>
    </source>
</evidence>
<sequence length="112" mass="11545">MHRLHHLDWKALGACLLLLAAAPAFAANQPCSGKKGGIAGCDGELFLCNDGSISGSRKNCSARYGDPGQAARPQSLLRSGDGCPCGSGSFCTGPRGGVYCLTPSGNKSYKRK</sequence>
<organism evidence="2 3">
    <name type="scientific">Pseudomonas chlororaphis</name>
    <dbReference type="NCBI Taxonomy" id="587753"/>
    <lineage>
        <taxon>Bacteria</taxon>
        <taxon>Pseudomonadati</taxon>
        <taxon>Pseudomonadota</taxon>
        <taxon>Gammaproteobacteria</taxon>
        <taxon>Pseudomonadales</taxon>
        <taxon>Pseudomonadaceae</taxon>
        <taxon>Pseudomonas</taxon>
    </lineage>
</organism>
<dbReference type="EMBL" id="CP027753">
    <property type="protein sequence ID" value="AZE48511.1"/>
    <property type="molecule type" value="Genomic_DNA"/>
</dbReference>
<feature type="chain" id="PRO_5018078522" description="Lipoprotein" evidence="1">
    <location>
        <begin position="27"/>
        <end position="112"/>
    </location>
</feature>
<reference evidence="2 3" key="1">
    <citation type="submission" date="2018-03" db="EMBL/GenBank/DDBJ databases">
        <title>Diversity of phytobeneficial traits revealed by whole-genome analysis of worldwide-isolated phenazine-producing Pseudomonas spp.</title>
        <authorList>
            <person name="Biessy A."/>
            <person name="Novinscak A."/>
            <person name="Blom J."/>
            <person name="Leger G."/>
            <person name="Thomashow L.S."/>
            <person name="Cazorla F.M."/>
            <person name="Josic D."/>
            <person name="Filion M."/>
        </authorList>
    </citation>
    <scope>NUCLEOTIDE SEQUENCE [LARGE SCALE GENOMIC DNA]</scope>
    <source>
        <strain evidence="2 3">B25</strain>
    </source>
</reference>
<protein>
    <recommendedName>
        <fullName evidence="4">Lipoprotein</fullName>
    </recommendedName>
</protein>
<evidence type="ECO:0000256" key="1">
    <source>
        <dbReference type="SAM" id="SignalP"/>
    </source>
</evidence>
<accession>A0A3G7TNW6</accession>
<feature type="signal peptide" evidence="1">
    <location>
        <begin position="1"/>
        <end position="26"/>
    </location>
</feature>
<gene>
    <name evidence="2" type="ORF">C4K04_2839</name>
</gene>
<proteinExistence type="predicted"/>
<name>A0A3G7TNW6_9PSED</name>
<dbReference type="Proteomes" id="UP000268048">
    <property type="component" value="Chromosome"/>
</dbReference>
<dbReference type="RefSeq" id="WP_124320455.1">
    <property type="nucleotide sequence ID" value="NZ_CP027753.1"/>
</dbReference>